<dbReference type="PANTHER" id="PTHR38102">
    <property type="entry name" value="PERIPLASMIC CHAPERONE SPY"/>
    <property type="match status" value="1"/>
</dbReference>
<dbReference type="InterPro" id="IPR052211">
    <property type="entry name" value="Cpx_auxiliary_protein"/>
</dbReference>
<comment type="similarity">
    <text evidence="2">Belongs to the CpxP/Spy family.</text>
</comment>
<reference evidence="6 7" key="1">
    <citation type="submission" date="2021-05" db="EMBL/GenBank/DDBJ databases">
        <title>Genetic and Functional Diversity in Clade A Lucinid endosymbionts from the Bahamas.</title>
        <authorList>
            <person name="Giani N.M."/>
            <person name="Engel A.S."/>
            <person name="Campbell B.J."/>
        </authorList>
    </citation>
    <scope>NUCLEOTIDE SEQUENCE [LARGE SCALE GENOMIC DNA]</scope>
    <source>
        <strain evidence="6">LUC16012Gg_MoonRockCtena</strain>
    </source>
</reference>
<dbReference type="Pfam" id="PF07813">
    <property type="entry name" value="LTXXQ"/>
    <property type="match status" value="1"/>
</dbReference>
<dbReference type="AlphaFoldDB" id="A0A944QVI2"/>
<feature type="chain" id="PRO_5037277897" evidence="5">
    <location>
        <begin position="24"/>
        <end position="154"/>
    </location>
</feature>
<evidence type="ECO:0000256" key="4">
    <source>
        <dbReference type="ARBA" id="ARBA00022764"/>
    </source>
</evidence>
<dbReference type="PANTHER" id="PTHR38102:SF1">
    <property type="entry name" value="PERIPLASMIC CHAPERONE SPY"/>
    <property type="match status" value="1"/>
</dbReference>
<dbReference type="EMBL" id="JAHHGM010000013">
    <property type="protein sequence ID" value="MBT2990035.1"/>
    <property type="molecule type" value="Genomic_DNA"/>
</dbReference>
<sequence length="154" mass="16982">MKPTSQKIAIITLSTLLFTSAGAAVAFGGHKGHGGCDRDGRAGPMAALSQIEDLTAEQKEALKDIRSATRDAMRDLRDAMQDNRTDLHDATMDDADLDSIRVLAEKQGDQVARMIVLRAEVRSKIDEVLTEEQRQQLQDLRWSGKMFGPGRRGF</sequence>
<organism evidence="6 7">
    <name type="scientific">Candidatus Thiodiazotropha taylori</name>
    <dbReference type="NCBI Taxonomy" id="2792791"/>
    <lineage>
        <taxon>Bacteria</taxon>
        <taxon>Pseudomonadati</taxon>
        <taxon>Pseudomonadota</taxon>
        <taxon>Gammaproteobacteria</taxon>
        <taxon>Chromatiales</taxon>
        <taxon>Sedimenticolaceae</taxon>
        <taxon>Candidatus Thiodiazotropha</taxon>
    </lineage>
</organism>
<evidence type="ECO:0000256" key="2">
    <source>
        <dbReference type="ARBA" id="ARBA00008441"/>
    </source>
</evidence>
<evidence type="ECO:0000313" key="7">
    <source>
        <dbReference type="Proteomes" id="UP000770889"/>
    </source>
</evidence>
<gene>
    <name evidence="6" type="ORF">KME65_13860</name>
</gene>
<keyword evidence="3 5" id="KW-0732">Signal</keyword>
<comment type="caution">
    <text evidence="6">The sequence shown here is derived from an EMBL/GenBank/DDBJ whole genome shotgun (WGS) entry which is preliminary data.</text>
</comment>
<feature type="signal peptide" evidence="5">
    <location>
        <begin position="1"/>
        <end position="23"/>
    </location>
</feature>
<keyword evidence="4" id="KW-0574">Periplasm</keyword>
<dbReference type="CDD" id="cd09916">
    <property type="entry name" value="CpxP_like"/>
    <property type="match status" value="1"/>
</dbReference>
<comment type="subcellular location">
    <subcellularLocation>
        <location evidence="1">Periplasm</location>
    </subcellularLocation>
</comment>
<name>A0A944QVI2_9GAMM</name>
<dbReference type="GO" id="GO:0030288">
    <property type="term" value="C:outer membrane-bounded periplasmic space"/>
    <property type="evidence" value="ECO:0007669"/>
    <property type="project" value="TreeGrafter"/>
</dbReference>
<dbReference type="GO" id="GO:0051082">
    <property type="term" value="F:unfolded protein binding"/>
    <property type="evidence" value="ECO:0007669"/>
    <property type="project" value="TreeGrafter"/>
</dbReference>
<evidence type="ECO:0000256" key="1">
    <source>
        <dbReference type="ARBA" id="ARBA00004418"/>
    </source>
</evidence>
<proteinExistence type="inferred from homology"/>
<evidence type="ECO:0000256" key="5">
    <source>
        <dbReference type="SAM" id="SignalP"/>
    </source>
</evidence>
<dbReference type="InterPro" id="IPR012899">
    <property type="entry name" value="LTXXQ"/>
</dbReference>
<accession>A0A944QVI2</accession>
<dbReference type="Proteomes" id="UP000770889">
    <property type="component" value="Unassembled WGS sequence"/>
</dbReference>
<dbReference type="Gene3D" id="1.20.120.1490">
    <property type="match status" value="1"/>
</dbReference>
<evidence type="ECO:0000313" key="6">
    <source>
        <dbReference type="EMBL" id="MBT2990035.1"/>
    </source>
</evidence>
<protein>
    <submittedName>
        <fullName evidence="6">Spy/CpxP family protein refolding chaperone</fullName>
    </submittedName>
</protein>
<evidence type="ECO:0000256" key="3">
    <source>
        <dbReference type="ARBA" id="ARBA00022729"/>
    </source>
</evidence>